<dbReference type="KEGG" id="bhl:Bache_3242"/>
<dbReference type="eggNOG" id="ENOG50304CZ">
    <property type="taxonomic scope" value="Bacteria"/>
</dbReference>
<dbReference type="STRING" id="693979.Bache_3242"/>
<dbReference type="Gene3D" id="2.60.40.2620">
    <property type="entry name" value="Fimbrillin-like"/>
    <property type="match status" value="1"/>
</dbReference>
<evidence type="ECO:0008006" key="3">
    <source>
        <dbReference type="Google" id="ProtNLM"/>
    </source>
</evidence>
<dbReference type="CDD" id="cd13120">
    <property type="entry name" value="BF2867_like_N"/>
    <property type="match status" value="1"/>
</dbReference>
<dbReference type="InterPro" id="IPR025049">
    <property type="entry name" value="Mfa-like_1"/>
</dbReference>
<dbReference type="CDD" id="cd13121">
    <property type="entry name" value="BF2867_like_C"/>
    <property type="match status" value="1"/>
</dbReference>
<dbReference type="Gene3D" id="2.60.40.2630">
    <property type="match status" value="1"/>
</dbReference>
<sequence>MKQNPIILALAATALALGSCSNDNEGVQTAKYITVNTSIGSLTRVTSPDAEGRQKFTDGDKISVYAWTGSATAITATDLVVNNAVNTFDGNETWTASPQMLWKDMTSTHYFMAVYPQRAITDFAADSYTLDTSDQTASDLLAATNVTGLTASNTAVSLQFDHLMSKLVVNLSFRNQFGGTPTVTNLKAKAQQKATVDYLTKTVTATETAGYIELPATTANTAYQSIMVPQSGVKEITLTIDGKDYTYTSASGFSLMPGKYTTVNLIVGRDEITLGSVSINDWGKGDVIEGGEAQN</sequence>
<dbReference type="Proteomes" id="UP000008630">
    <property type="component" value="Chromosome"/>
</dbReference>
<accession>E6SSB5</accession>
<dbReference type="OrthoDB" id="1072294at2"/>
<keyword evidence="2" id="KW-1185">Reference proteome</keyword>
<protein>
    <recommendedName>
        <fullName evidence="3">Fimbrillin family protein</fullName>
    </recommendedName>
</protein>
<dbReference type="EMBL" id="CP002352">
    <property type="protein sequence ID" value="ADV45166.1"/>
    <property type="molecule type" value="Genomic_DNA"/>
</dbReference>
<dbReference type="PATRIC" id="fig|693979.3.peg.3403"/>
<dbReference type="InterPro" id="IPR042278">
    <property type="entry name" value="Mfa-like_1_N"/>
</dbReference>
<evidence type="ECO:0000313" key="1">
    <source>
        <dbReference type="EMBL" id="ADV45166.1"/>
    </source>
</evidence>
<dbReference type="RefSeq" id="WP_013548753.1">
    <property type="nucleotide sequence ID" value="NC_014933.1"/>
</dbReference>
<dbReference type="PROSITE" id="PS51257">
    <property type="entry name" value="PROKAR_LIPOPROTEIN"/>
    <property type="match status" value="1"/>
</dbReference>
<evidence type="ECO:0000313" key="2">
    <source>
        <dbReference type="Proteomes" id="UP000008630"/>
    </source>
</evidence>
<dbReference type="Pfam" id="PF13149">
    <property type="entry name" value="Mfa_like_1"/>
    <property type="match status" value="1"/>
</dbReference>
<dbReference type="HOGENOM" id="CLU_942192_0_0_10"/>
<gene>
    <name evidence="1" type="ordered locus">Bache_3242</name>
</gene>
<reference evidence="1 2" key="2">
    <citation type="journal article" date="2011" name="Stand. Genomic Sci.">
        <title>Complete genome sequence of Bacteroides helcogenes type strain (P 36-108).</title>
        <authorList>
            <person name="Pati A."/>
            <person name="Gronow S."/>
            <person name="Zeytun A."/>
            <person name="Lapidus A."/>
            <person name="Nolan M."/>
            <person name="Hammon N."/>
            <person name="Deshpande S."/>
            <person name="Cheng J.F."/>
            <person name="Tapia R."/>
            <person name="Han C."/>
            <person name="Goodwin L."/>
            <person name="Pitluck S."/>
            <person name="Liolios K."/>
            <person name="Pagani I."/>
            <person name="Ivanova N."/>
            <person name="Mavromatis K."/>
            <person name="Chen A."/>
            <person name="Palaniappan K."/>
            <person name="Land M."/>
            <person name="Hauser L."/>
            <person name="Chang Y.J."/>
            <person name="Jeffries C.D."/>
            <person name="Detter J.C."/>
            <person name="Brambilla E."/>
            <person name="Rohde M."/>
            <person name="Goker M."/>
            <person name="Woyke T."/>
            <person name="Bristow J."/>
            <person name="Eisen J.A."/>
            <person name="Markowitz V."/>
            <person name="Hugenholtz P."/>
            <person name="Kyrpides N.C."/>
            <person name="Klenk H.P."/>
            <person name="Lucas S."/>
        </authorList>
    </citation>
    <scope>NUCLEOTIDE SEQUENCE [LARGE SCALE GENOMIC DNA]</scope>
    <source>
        <strain evidence="2">ATCC 35417 / DSM 20613 / JCM 6297 / CCUG 15421 / P 36-108</strain>
    </source>
</reference>
<dbReference type="AlphaFoldDB" id="E6SSB5"/>
<proteinExistence type="predicted"/>
<reference key="1">
    <citation type="submission" date="2010-11" db="EMBL/GenBank/DDBJ databases">
        <title>The complete genome of Bacteroides helcogenes P 36-108.</title>
        <authorList>
            <consortium name="US DOE Joint Genome Institute (JGI-PGF)"/>
            <person name="Lucas S."/>
            <person name="Copeland A."/>
            <person name="Lapidus A."/>
            <person name="Bruce D."/>
            <person name="Goodwin L."/>
            <person name="Pitluck S."/>
            <person name="Kyrpides N."/>
            <person name="Mavromatis K."/>
            <person name="Ivanova N."/>
            <person name="Zeytun A."/>
            <person name="Brettin T."/>
            <person name="Detter J.C."/>
            <person name="Tapia R."/>
            <person name="Han C."/>
            <person name="Land M."/>
            <person name="Hauser L."/>
            <person name="Markowitz V."/>
            <person name="Cheng J.-F."/>
            <person name="Hugenholtz P."/>
            <person name="Woyke T."/>
            <person name="Wu D."/>
            <person name="Gronow S."/>
            <person name="Wellnitz S."/>
            <person name="Brambilla E."/>
            <person name="Klenk H.-P."/>
            <person name="Eisen J.A."/>
        </authorList>
    </citation>
    <scope>NUCLEOTIDE SEQUENCE</scope>
    <source>
        <strain>P 36-108</strain>
    </source>
</reference>
<organism evidence="1 2">
    <name type="scientific">Bacteroides helcogenes (strain ATCC 35417 / DSM 20613 / JCM 6297 / CCUG 15421 / P 36-108)</name>
    <dbReference type="NCBI Taxonomy" id="693979"/>
    <lineage>
        <taxon>Bacteria</taxon>
        <taxon>Pseudomonadati</taxon>
        <taxon>Bacteroidota</taxon>
        <taxon>Bacteroidia</taxon>
        <taxon>Bacteroidales</taxon>
        <taxon>Bacteroidaceae</taxon>
        <taxon>Bacteroides</taxon>
    </lineage>
</organism>
<name>E6SSB5_BACT6</name>